<organism evidence="2 3">
    <name type="scientific">Mycena alexandri</name>
    <dbReference type="NCBI Taxonomy" id="1745969"/>
    <lineage>
        <taxon>Eukaryota</taxon>
        <taxon>Fungi</taxon>
        <taxon>Dikarya</taxon>
        <taxon>Basidiomycota</taxon>
        <taxon>Agaricomycotina</taxon>
        <taxon>Agaricomycetes</taxon>
        <taxon>Agaricomycetidae</taxon>
        <taxon>Agaricales</taxon>
        <taxon>Marasmiineae</taxon>
        <taxon>Mycenaceae</taxon>
        <taxon>Mycena</taxon>
    </lineage>
</organism>
<evidence type="ECO:0000313" key="3">
    <source>
        <dbReference type="Proteomes" id="UP001218188"/>
    </source>
</evidence>
<dbReference type="Proteomes" id="UP001218188">
    <property type="component" value="Unassembled WGS sequence"/>
</dbReference>
<dbReference type="AlphaFoldDB" id="A0AAD6X574"/>
<sequence length="156" mass="16995">MDSRDPHTHPRPARNVHKGVLGEEGVVKAGARDDVLDLADADAAHPVALLRAGGGRGRAPFLAGWHDMRAPERYAGLRRIAMEKTDGSTGRAANSMLSRPSGNVIPESTRESTRSGHPRNYLWLQSSRRINTRETANCTWTCRFSSSSPALLDLNA</sequence>
<feature type="region of interest" description="Disordered" evidence="1">
    <location>
        <begin position="85"/>
        <end position="117"/>
    </location>
</feature>
<keyword evidence="3" id="KW-1185">Reference proteome</keyword>
<comment type="caution">
    <text evidence="2">The sequence shown here is derived from an EMBL/GenBank/DDBJ whole genome shotgun (WGS) entry which is preliminary data.</text>
</comment>
<dbReference type="EMBL" id="JARJCM010000039">
    <property type="protein sequence ID" value="KAJ7037057.1"/>
    <property type="molecule type" value="Genomic_DNA"/>
</dbReference>
<feature type="region of interest" description="Disordered" evidence="1">
    <location>
        <begin position="1"/>
        <end position="22"/>
    </location>
</feature>
<gene>
    <name evidence="2" type="ORF">C8F04DRAFT_1180781</name>
</gene>
<protein>
    <submittedName>
        <fullName evidence="2">Uncharacterized protein</fullName>
    </submittedName>
</protein>
<evidence type="ECO:0000313" key="2">
    <source>
        <dbReference type="EMBL" id="KAJ7037057.1"/>
    </source>
</evidence>
<proteinExistence type="predicted"/>
<name>A0AAD6X574_9AGAR</name>
<reference evidence="2" key="1">
    <citation type="submission" date="2023-03" db="EMBL/GenBank/DDBJ databases">
        <title>Massive genome expansion in bonnet fungi (Mycena s.s.) driven by repeated elements and novel gene families across ecological guilds.</title>
        <authorList>
            <consortium name="Lawrence Berkeley National Laboratory"/>
            <person name="Harder C.B."/>
            <person name="Miyauchi S."/>
            <person name="Viragh M."/>
            <person name="Kuo A."/>
            <person name="Thoen E."/>
            <person name="Andreopoulos B."/>
            <person name="Lu D."/>
            <person name="Skrede I."/>
            <person name="Drula E."/>
            <person name="Henrissat B."/>
            <person name="Morin E."/>
            <person name="Kohler A."/>
            <person name="Barry K."/>
            <person name="LaButti K."/>
            <person name="Morin E."/>
            <person name="Salamov A."/>
            <person name="Lipzen A."/>
            <person name="Mereny Z."/>
            <person name="Hegedus B."/>
            <person name="Baldrian P."/>
            <person name="Stursova M."/>
            <person name="Weitz H."/>
            <person name="Taylor A."/>
            <person name="Grigoriev I.V."/>
            <person name="Nagy L.G."/>
            <person name="Martin F."/>
            <person name="Kauserud H."/>
        </authorList>
    </citation>
    <scope>NUCLEOTIDE SEQUENCE</scope>
    <source>
        <strain evidence="2">CBHHK200</strain>
    </source>
</reference>
<feature type="compositionally biased region" description="Polar residues" evidence="1">
    <location>
        <begin position="87"/>
        <end position="101"/>
    </location>
</feature>
<accession>A0AAD6X574</accession>
<evidence type="ECO:0000256" key="1">
    <source>
        <dbReference type="SAM" id="MobiDB-lite"/>
    </source>
</evidence>